<dbReference type="EMBL" id="JBHTJV010000002">
    <property type="protein sequence ID" value="MFD0915467.1"/>
    <property type="molecule type" value="Genomic_DNA"/>
</dbReference>
<dbReference type="RefSeq" id="WP_377211308.1">
    <property type="nucleotide sequence ID" value="NZ_JBHTJV010000002.1"/>
</dbReference>
<protein>
    <recommendedName>
        <fullName evidence="1">UPF0335 protein ACFQ14_03505</fullName>
    </recommendedName>
</protein>
<dbReference type="Pfam" id="PF10073">
    <property type="entry name" value="GapR_DNA-bd"/>
    <property type="match status" value="1"/>
</dbReference>
<feature type="domain" description="GapR-like DNA-binding" evidence="3">
    <location>
        <begin position="18"/>
        <end position="87"/>
    </location>
</feature>
<evidence type="ECO:0000313" key="5">
    <source>
        <dbReference type="Proteomes" id="UP001597101"/>
    </source>
</evidence>
<dbReference type="NCBIfam" id="NF010247">
    <property type="entry name" value="PRK13694.1"/>
    <property type="match status" value="1"/>
</dbReference>
<dbReference type="Proteomes" id="UP001597101">
    <property type="component" value="Unassembled WGS sequence"/>
</dbReference>
<gene>
    <name evidence="4" type="ORF">ACFQ14_03505</name>
</gene>
<name>A0ABW3FAM4_9HYPH</name>
<evidence type="ECO:0000256" key="2">
    <source>
        <dbReference type="SAM" id="Coils"/>
    </source>
</evidence>
<keyword evidence="5" id="KW-1185">Reference proteome</keyword>
<dbReference type="InterPro" id="IPR046367">
    <property type="entry name" value="GapR-like_DNA-bd"/>
</dbReference>
<comment type="similarity">
    <text evidence="1">Belongs to the UPF0335 family.</text>
</comment>
<reference evidence="5" key="1">
    <citation type="journal article" date="2019" name="Int. J. Syst. Evol. Microbiol.">
        <title>The Global Catalogue of Microorganisms (GCM) 10K type strain sequencing project: providing services to taxonomists for standard genome sequencing and annotation.</title>
        <authorList>
            <consortium name="The Broad Institute Genomics Platform"/>
            <consortium name="The Broad Institute Genome Sequencing Center for Infectious Disease"/>
            <person name="Wu L."/>
            <person name="Ma J."/>
        </authorList>
    </citation>
    <scope>NUCLEOTIDE SEQUENCE [LARGE SCALE GENOMIC DNA]</scope>
    <source>
        <strain evidence="5">CCUG 60023</strain>
    </source>
</reference>
<evidence type="ECO:0000256" key="1">
    <source>
        <dbReference type="HAMAP-Rule" id="MF_00797"/>
    </source>
</evidence>
<accession>A0ABW3FAM4</accession>
<dbReference type="InterPro" id="IPR018753">
    <property type="entry name" value="GapR-like"/>
</dbReference>
<feature type="coiled-coil region" evidence="2">
    <location>
        <begin position="20"/>
        <end position="47"/>
    </location>
</feature>
<proteinExistence type="inferred from homology"/>
<comment type="caution">
    <text evidence="4">The sequence shown here is derived from an EMBL/GenBank/DDBJ whole genome shotgun (WGS) entry which is preliminary data.</text>
</comment>
<organism evidence="4 5">
    <name type="scientific">Pseudahrensia aquimaris</name>
    <dbReference type="NCBI Taxonomy" id="744461"/>
    <lineage>
        <taxon>Bacteria</taxon>
        <taxon>Pseudomonadati</taxon>
        <taxon>Pseudomonadota</taxon>
        <taxon>Alphaproteobacteria</taxon>
        <taxon>Hyphomicrobiales</taxon>
        <taxon>Ahrensiaceae</taxon>
        <taxon>Pseudahrensia</taxon>
    </lineage>
</organism>
<dbReference type="HAMAP" id="MF_00797">
    <property type="entry name" value="UPF0335"/>
    <property type="match status" value="1"/>
</dbReference>
<keyword evidence="2" id="KW-0175">Coiled coil</keyword>
<evidence type="ECO:0000313" key="4">
    <source>
        <dbReference type="EMBL" id="MFD0915467.1"/>
    </source>
</evidence>
<sequence>MAEEETGPESASHGVAVAQLRSVIERIERLEEEKKAIADDIRDVFAEAKANGFDIKALRAIVRLRKKEPTEREEEEAVLDLYKSALGM</sequence>
<evidence type="ECO:0000259" key="3">
    <source>
        <dbReference type="Pfam" id="PF10073"/>
    </source>
</evidence>